<evidence type="ECO:0000256" key="1">
    <source>
        <dbReference type="ARBA" id="ARBA00004651"/>
    </source>
</evidence>
<feature type="transmembrane region" description="Helical" evidence="7">
    <location>
        <begin position="84"/>
        <end position="104"/>
    </location>
</feature>
<sequence length="303" mass="34198">MAKQSAMRYTRTKGDKVFDVVNGVLITIFTLIVLYPLIFVINASFSDPTRIYEVPLLLWPRGFNWRGYTEILKDKDILIGFKNAVVYTALGTVINLVVTTLGAYPLSRKELKGKGFFTLFFTVTMFFSGGLIPTYLVNQQLGIINTIWVMILPGALGVYNMILMRTYFQQNIPNELVESAYIDGANDMQLLWKVVLPLSTPIIAVMAMFYGVGRWNDYFNAMIYLQDRSKFPLQLILREILIQGKFGDSANQTLQGSAQAELMMIKLTLKYSVVIISSLPVLLFYPVVAKYFEKGILVGAIKG</sequence>
<feature type="transmembrane region" description="Helical" evidence="7">
    <location>
        <begin position="190"/>
        <end position="212"/>
    </location>
</feature>
<protein>
    <submittedName>
        <fullName evidence="9">Carbohydrate ABC transporter permease</fullName>
    </submittedName>
</protein>
<keyword evidence="4 7" id="KW-0812">Transmembrane</keyword>
<feature type="transmembrane region" description="Helical" evidence="7">
    <location>
        <begin position="20"/>
        <end position="41"/>
    </location>
</feature>
<dbReference type="InterPro" id="IPR035906">
    <property type="entry name" value="MetI-like_sf"/>
</dbReference>
<dbReference type="EMBL" id="JBHSSM010000017">
    <property type="protein sequence ID" value="MFC6315375.1"/>
    <property type="molecule type" value="Genomic_DNA"/>
</dbReference>
<evidence type="ECO:0000256" key="7">
    <source>
        <dbReference type="RuleBase" id="RU363032"/>
    </source>
</evidence>
<dbReference type="Pfam" id="PF00528">
    <property type="entry name" value="BPD_transp_1"/>
    <property type="match status" value="1"/>
</dbReference>
<evidence type="ECO:0000256" key="5">
    <source>
        <dbReference type="ARBA" id="ARBA00022989"/>
    </source>
</evidence>
<reference evidence="10" key="1">
    <citation type="journal article" date="2019" name="Int. J. Syst. Evol. Microbiol.">
        <title>The Global Catalogue of Microorganisms (GCM) 10K type strain sequencing project: providing services to taxonomists for standard genome sequencing and annotation.</title>
        <authorList>
            <consortium name="The Broad Institute Genomics Platform"/>
            <consortium name="The Broad Institute Genome Sequencing Center for Infectious Disease"/>
            <person name="Wu L."/>
            <person name="Ma J."/>
        </authorList>
    </citation>
    <scope>NUCLEOTIDE SEQUENCE [LARGE SCALE GENOMIC DNA]</scope>
    <source>
        <strain evidence="10">CCM 8897</strain>
    </source>
</reference>
<dbReference type="SUPFAM" id="SSF161098">
    <property type="entry name" value="MetI-like"/>
    <property type="match status" value="1"/>
</dbReference>
<evidence type="ECO:0000259" key="8">
    <source>
        <dbReference type="PROSITE" id="PS50928"/>
    </source>
</evidence>
<evidence type="ECO:0000313" key="9">
    <source>
        <dbReference type="EMBL" id="MFC6315375.1"/>
    </source>
</evidence>
<feature type="transmembrane region" description="Helical" evidence="7">
    <location>
        <begin position="271"/>
        <end position="292"/>
    </location>
</feature>
<keyword evidence="3" id="KW-1003">Cell membrane</keyword>
<gene>
    <name evidence="9" type="ORF">ACFQHW_07355</name>
</gene>
<dbReference type="CDD" id="cd06261">
    <property type="entry name" value="TM_PBP2"/>
    <property type="match status" value="1"/>
</dbReference>
<dbReference type="PANTHER" id="PTHR43744">
    <property type="entry name" value="ABC TRANSPORTER PERMEASE PROTEIN MG189-RELATED-RELATED"/>
    <property type="match status" value="1"/>
</dbReference>
<proteinExistence type="inferred from homology"/>
<accession>A0ABW1UQP9</accession>
<keyword evidence="10" id="KW-1185">Reference proteome</keyword>
<evidence type="ECO:0000256" key="2">
    <source>
        <dbReference type="ARBA" id="ARBA00022448"/>
    </source>
</evidence>
<dbReference type="PROSITE" id="PS50928">
    <property type="entry name" value="ABC_TM1"/>
    <property type="match status" value="1"/>
</dbReference>
<dbReference type="PANTHER" id="PTHR43744:SF9">
    <property type="entry name" value="POLYGALACTURONAN_RHAMNOGALACTURONAN TRANSPORT SYSTEM PERMEASE PROTEIN YTCP"/>
    <property type="match status" value="1"/>
</dbReference>
<dbReference type="InterPro" id="IPR000515">
    <property type="entry name" value="MetI-like"/>
</dbReference>
<evidence type="ECO:0000313" key="10">
    <source>
        <dbReference type="Proteomes" id="UP001596310"/>
    </source>
</evidence>
<keyword evidence="2 7" id="KW-0813">Transport</keyword>
<organism evidence="9 10">
    <name type="scientific">Lapidilactobacillus achengensis</name>
    <dbReference type="NCBI Taxonomy" id="2486000"/>
    <lineage>
        <taxon>Bacteria</taxon>
        <taxon>Bacillati</taxon>
        <taxon>Bacillota</taxon>
        <taxon>Bacilli</taxon>
        <taxon>Lactobacillales</taxon>
        <taxon>Lactobacillaceae</taxon>
        <taxon>Lapidilactobacillus</taxon>
    </lineage>
</organism>
<evidence type="ECO:0000256" key="3">
    <source>
        <dbReference type="ARBA" id="ARBA00022475"/>
    </source>
</evidence>
<comment type="subcellular location">
    <subcellularLocation>
        <location evidence="1 7">Cell membrane</location>
        <topology evidence="1 7">Multi-pass membrane protein</topology>
    </subcellularLocation>
</comment>
<keyword evidence="6 7" id="KW-0472">Membrane</keyword>
<feature type="domain" description="ABC transmembrane type-1" evidence="8">
    <location>
        <begin position="81"/>
        <end position="275"/>
    </location>
</feature>
<evidence type="ECO:0000256" key="6">
    <source>
        <dbReference type="ARBA" id="ARBA00023136"/>
    </source>
</evidence>
<name>A0ABW1UQP9_9LACO</name>
<comment type="caution">
    <text evidence="9">The sequence shown here is derived from an EMBL/GenBank/DDBJ whole genome shotgun (WGS) entry which is preliminary data.</text>
</comment>
<feature type="transmembrane region" description="Helical" evidence="7">
    <location>
        <begin position="142"/>
        <end position="162"/>
    </location>
</feature>
<dbReference type="Gene3D" id="1.10.3720.10">
    <property type="entry name" value="MetI-like"/>
    <property type="match status" value="1"/>
</dbReference>
<dbReference type="RefSeq" id="WP_225422149.1">
    <property type="nucleotide sequence ID" value="NZ_JBHSSM010000017.1"/>
</dbReference>
<feature type="transmembrane region" description="Helical" evidence="7">
    <location>
        <begin position="116"/>
        <end position="136"/>
    </location>
</feature>
<comment type="similarity">
    <text evidence="7">Belongs to the binding-protein-dependent transport system permease family.</text>
</comment>
<keyword evidence="5 7" id="KW-1133">Transmembrane helix</keyword>
<evidence type="ECO:0000256" key="4">
    <source>
        <dbReference type="ARBA" id="ARBA00022692"/>
    </source>
</evidence>
<dbReference type="Proteomes" id="UP001596310">
    <property type="component" value="Unassembled WGS sequence"/>
</dbReference>